<evidence type="ECO:0000313" key="3">
    <source>
        <dbReference type="RefSeq" id="XP_015276556.1"/>
    </source>
</evidence>
<dbReference type="RefSeq" id="XP_015276556.1">
    <property type="nucleotide sequence ID" value="XM_015421070.1"/>
</dbReference>
<name>A0ABM1KS69_GEKJA</name>
<reference evidence="3" key="1">
    <citation type="submission" date="2025-08" db="UniProtKB">
        <authorList>
            <consortium name="RefSeq"/>
        </authorList>
    </citation>
    <scope>IDENTIFICATION</scope>
</reference>
<dbReference type="Proteomes" id="UP000694871">
    <property type="component" value="Unplaced"/>
</dbReference>
<gene>
    <name evidence="3" type="primary">LOC107118715</name>
</gene>
<dbReference type="PANTHER" id="PTHR11202:SF12">
    <property type="entry name" value="VASODILATOR-STIMULATED PHOSPHOPROTEIN"/>
    <property type="match status" value="1"/>
</dbReference>
<sequence>EEGPKAAPSAAAPPGGPGGGGLMEEMSAMLARRRKVTEQGEKSIPKKEEGPAQEDTEAAGAKTTDTFRRPWEKTSTTLPRMKSAGALTGPEPTSGGAGDESELERVKQ</sequence>
<organism evidence="2 3">
    <name type="scientific">Gekko japonicus</name>
    <name type="common">Schlegel's Japanese gecko</name>
    <dbReference type="NCBI Taxonomy" id="146911"/>
    <lineage>
        <taxon>Eukaryota</taxon>
        <taxon>Metazoa</taxon>
        <taxon>Chordata</taxon>
        <taxon>Craniata</taxon>
        <taxon>Vertebrata</taxon>
        <taxon>Euteleostomi</taxon>
        <taxon>Lepidosauria</taxon>
        <taxon>Squamata</taxon>
        <taxon>Bifurcata</taxon>
        <taxon>Gekkota</taxon>
        <taxon>Gekkonidae</taxon>
        <taxon>Gekkoninae</taxon>
        <taxon>Gekko</taxon>
    </lineage>
</organism>
<accession>A0ABM1KS69</accession>
<keyword evidence="2" id="KW-1185">Reference proteome</keyword>
<protein>
    <submittedName>
        <fullName evidence="3">Vasodilator-stimulated phosphoprotein-like</fullName>
    </submittedName>
</protein>
<feature type="region of interest" description="Disordered" evidence="1">
    <location>
        <begin position="1"/>
        <end position="108"/>
    </location>
</feature>
<proteinExistence type="predicted"/>
<feature type="non-terminal residue" evidence="3">
    <location>
        <position position="1"/>
    </location>
</feature>
<feature type="compositionally biased region" description="Low complexity" evidence="1">
    <location>
        <begin position="1"/>
        <end position="13"/>
    </location>
</feature>
<evidence type="ECO:0000313" key="2">
    <source>
        <dbReference type="Proteomes" id="UP000694871"/>
    </source>
</evidence>
<feature type="compositionally biased region" description="Basic and acidic residues" evidence="1">
    <location>
        <begin position="36"/>
        <end position="50"/>
    </location>
</feature>
<dbReference type="GeneID" id="107118715"/>
<evidence type="ECO:0000256" key="1">
    <source>
        <dbReference type="SAM" id="MobiDB-lite"/>
    </source>
</evidence>
<dbReference type="PANTHER" id="PTHR11202">
    <property type="entry name" value="SPROUTY-RELATED, EVH1 DOMAIN-CONTAINING PROTEIN FAMILY MEMBER"/>
    <property type="match status" value="1"/>
</dbReference>
<feature type="non-terminal residue" evidence="3">
    <location>
        <position position="108"/>
    </location>
</feature>